<protein>
    <recommendedName>
        <fullName evidence="2">GT-D fold-like domain-containing protein</fullName>
    </recommendedName>
</protein>
<evidence type="ECO:0000259" key="2">
    <source>
        <dbReference type="Pfam" id="PF22882"/>
    </source>
</evidence>
<accession>A0A919XW82</accession>
<feature type="compositionally biased region" description="Acidic residues" evidence="1">
    <location>
        <begin position="1"/>
        <end position="17"/>
    </location>
</feature>
<proteinExistence type="predicted"/>
<dbReference type="AlphaFoldDB" id="A0A919XW82"/>
<dbReference type="Proteomes" id="UP000681162">
    <property type="component" value="Unassembled WGS sequence"/>
</dbReference>
<name>A0A919XW82_9BACL</name>
<dbReference type="EMBL" id="BORR01000015">
    <property type="protein sequence ID" value="GIO38783.1"/>
    <property type="molecule type" value="Genomic_DNA"/>
</dbReference>
<comment type="caution">
    <text evidence="3">The sequence shown here is derived from an EMBL/GenBank/DDBJ whole genome shotgun (WGS) entry which is preliminary data.</text>
</comment>
<evidence type="ECO:0000313" key="3">
    <source>
        <dbReference type="EMBL" id="GIO38783.1"/>
    </source>
</evidence>
<dbReference type="InterPro" id="IPR049785">
    <property type="entry name" value="GT-D-like_firm"/>
</dbReference>
<evidence type="ECO:0000256" key="1">
    <source>
        <dbReference type="SAM" id="MobiDB-lite"/>
    </source>
</evidence>
<sequence length="297" mass="31774">MDSEAENPLSEGEEQEDSAGALESSLRDAYEAGYREGYFEGGEGIVTRLLPPNMIMPGVTVEGLIASGIRQLSTEAMIPLLPPSEVARALREAMDNRLHLSVIRLGDGELLTLAHDTILPVEEVRKRGPFLPYSGVELPAHSIREALADALRKADIIGVPQSRHPSFQGLLLPVFRHYGLDPASLRLTSSTVNYALEEEGLLLPLLQGRKVLIVGNRAEGLAQALQPHDIEISGLVTPVRGVYDTESVVRAASGYAFDIALVAAGIAAVLICTEIASLLGKPAFDFGHLANKLESGA</sequence>
<dbReference type="InterPro" id="IPR055171">
    <property type="entry name" value="GT-D-like"/>
</dbReference>
<feature type="region of interest" description="Disordered" evidence="1">
    <location>
        <begin position="1"/>
        <end position="23"/>
    </location>
</feature>
<reference evidence="3 4" key="1">
    <citation type="submission" date="2021-03" db="EMBL/GenBank/DDBJ databases">
        <title>Antimicrobial resistance genes in bacteria isolated from Japanese honey, and their potential for conferring macrolide and lincosamide resistance in the American foulbrood pathogen Paenibacillus larvae.</title>
        <authorList>
            <person name="Okamoto M."/>
            <person name="Kumagai M."/>
            <person name="Kanamori H."/>
            <person name="Takamatsu D."/>
        </authorList>
    </citation>
    <scope>NUCLEOTIDE SEQUENCE [LARGE SCALE GENOMIC DNA]</scope>
    <source>
        <strain evidence="3 4">J41TS12</strain>
    </source>
</reference>
<feature type="domain" description="GT-D fold-like" evidence="2">
    <location>
        <begin position="83"/>
        <end position="293"/>
    </location>
</feature>
<keyword evidence="4" id="KW-1185">Reference proteome</keyword>
<dbReference type="Pfam" id="PF22882">
    <property type="entry name" value="GT-D-like"/>
    <property type="match status" value="1"/>
</dbReference>
<organism evidence="3 4">
    <name type="scientific">Paenibacillus antibioticophila</name>
    <dbReference type="NCBI Taxonomy" id="1274374"/>
    <lineage>
        <taxon>Bacteria</taxon>
        <taxon>Bacillati</taxon>
        <taxon>Bacillota</taxon>
        <taxon>Bacilli</taxon>
        <taxon>Bacillales</taxon>
        <taxon>Paenibacillaceae</taxon>
        <taxon>Paenibacillus</taxon>
    </lineage>
</organism>
<evidence type="ECO:0000313" key="4">
    <source>
        <dbReference type="Proteomes" id="UP000681162"/>
    </source>
</evidence>
<dbReference type="NCBIfam" id="NF040628">
    <property type="entry name" value="GT-D_rel"/>
    <property type="match status" value="1"/>
</dbReference>
<gene>
    <name evidence="3" type="ORF">J41TS12_36440</name>
</gene>